<evidence type="ECO:0000313" key="10">
    <source>
        <dbReference type="EMBL" id="NXM07710.1"/>
    </source>
</evidence>
<feature type="non-terminal residue" evidence="10">
    <location>
        <position position="131"/>
    </location>
</feature>
<dbReference type="InterPro" id="IPR003443">
    <property type="entry name" value="IL-15/IL-21_fam"/>
</dbReference>
<keyword evidence="5 9" id="KW-0732">Signal</keyword>
<organism evidence="10 11">
    <name type="scientific">Tyrannus savana</name>
    <name type="common">Fork-tailed flycatcher</name>
    <name type="synonym">Muscivora tyrannus</name>
    <dbReference type="NCBI Taxonomy" id="137541"/>
    <lineage>
        <taxon>Eukaryota</taxon>
        <taxon>Metazoa</taxon>
        <taxon>Chordata</taxon>
        <taxon>Craniata</taxon>
        <taxon>Vertebrata</taxon>
        <taxon>Euteleostomi</taxon>
        <taxon>Archelosauria</taxon>
        <taxon>Archosauria</taxon>
        <taxon>Dinosauria</taxon>
        <taxon>Saurischia</taxon>
        <taxon>Theropoda</taxon>
        <taxon>Coelurosauria</taxon>
        <taxon>Aves</taxon>
        <taxon>Neognathae</taxon>
        <taxon>Neoaves</taxon>
        <taxon>Telluraves</taxon>
        <taxon>Australaves</taxon>
        <taxon>Passeriformes</taxon>
        <taxon>Tyrannidae</taxon>
        <taxon>Tyrannus</taxon>
    </lineage>
</organism>
<evidence type="ECO:0000256" key="5">
    <source>
        <dbReference type="ARBA" id="ARBA00022729"/>
    </source>
</evidence>
<gene>
    <name evidence="10" type="primary">Il21</name>
    <name evidence="10" type="ORF">TYRSAV_R04341</name>
</gene>
<dbReference type="PANTHER" id="PTHR14356">
    <property type="entry name" value="INTERLEUKIN-15-RELATED"/>
    <property type="match status" value="1"/>
</dbReference>
<dbReference type="GO" id="GO:0005126">
    <property type="term" value="F:cytokine receptor binding"/>
    <property type="evidence" value="ECO:0007669"/>
    <property type="project" value="InterPro"/>
</dbReference>
<dbReference type="InterPro" id="IPR009079">
    <property type="entry name" value="4_helix_cytokine-like_core"/>
</dbReference>
<comment type="similarity">
    <text evidence="2 8">Belongs to the IL-15/IL-21 family.</text>
</comment>
<feature type="non-terminal residue" evidence="10">
    <location>
        <position position="1"/>
    </location>
</feature>
<evidence type="ECO:0000313" key="11">
    <source>
        <dbReference type="Proteomes" id="UP000537779"/>
    </source>
</evidence>
<dbReference type="GO" id="GO:0045954">
    <property type="term" value="P:positive regulation of natural killer cell mediated cytotoxicity"/>
    <property type="evidence" value="ECO:0007669"/>
    <property type="project" value="TreeGrafter"/>
</dbReference>
<dbReference type="GO" id="GO:0006955">
    <property type="term" value="P:immune response"/>
    <property type="evidence" value="ECO:0007669"/>
    <property type="project" value="InterPro"/>
</dbReference>
<keyword evidence="3 8" id="KW-0202">Cytokine</keyword>
<reference evidence="10 11" key="1">
    <citation type="submission" date="2019-09" db="EMBL/GenBank/DDBJ databases">
        <title>Bird 10,000 Genomes (B10K) Project - Family phase.</title>
        <authorList>
            <person name="Zhang G."/>
        </authorList>
    </citation>
    <scope>NUCLEOTIDE SEQUENCE [LARGE SCALE GENOMIC DNA]</scope>
    <source>
        <strain evidence="10">B10K-DU-001-37</strain>
        <tissue evidence="10">Muscle</tissue>
    </source>
</reference>
<evidence type="ECO:0000256" key="9">
    <source>
        <dbReference type="SAM" id="SignalP"/>
    </source>
</evidence>
<comment type="caution">
    <text evidence="10">The sequence shown here is derived from an EMBL/GenBank/DDBJ whole genome shotgun (WGS) entry which is preliminary data.</text>
</comment>
<proteinExistence type="inferred from homology"/>
<evidence type="ECO:0000256" key="3">
    <source>
        <dbReference type="ARBA" id="ARBA00022514"/>
    </source>
</evidence>
<dbReference type="PANTHER" id="PTHR14356:SF2">
    <property type="entry name" value="INTERLEUKIN-21"/>
    <property type="match status" value="1"/>
</dbReference>
<evidence type="ECO:0000256" key="4">
    <source>
        <dbReference type="ARBA" id="ARBA00022525"/>
    </source>
</evidence>
<protein>
    <recommendedName>
        <fullName evidence="8">Interleukin</fullName>
    </recommendedName>
</protein>
<dbReference type="EMBL" id="VXAW01011676">
    <property type="protein sequence ID" value="NXM07710.1"/>
    <property type="molecule type" value="Genomic_DNA"/>
</dbReference>
<evidence type="ECO:0000256" key="7">
    <source>
        <dbReference type="ARBA" id="ARBA00045924"/>
    </source>
</evidence>
<comment type="subcellular location">
    <subcellularLocation>
        <location evidence="1">Secreted</location>
    </subcellularLocation>
</comment>
<dbReference type="GO" id="GO:0005615">
    <property type="term" value="C:extracellular space"/>
    <property type="evidence" value="ECO:0007669"/>
    <property type="project" value="UniProtKB-KW"/>
</dbReference>
<sequence length="131" mass="14951">MERTIIFCMLFFCSSTALAAASHRALKYKQILQTIEKLEPTVKDKDVELLHTPENPVEGCVDTALSCFKNGTLQLQPLNSQVNATFTKAMRVFRIGMIFFIFQQCESSCESYKKKTPKEFLKSFAKLIQKV</sequence>
<dbReference type="AlphaFoldDB" id="A0A7L0XW83"/>
<comment type="function">
    <text evidence="7">Cytokine with immunoregulatory activity. May promote the transition between innate and adaptive immunity. Induces the production of IgG(1) and IgG(3) in B-cells. Implicated in the generation and maintenance of T follicular helper (Tfh) cells and the formation of germinal-centers. Together with IL6, control the early generation of Tfh cells and are critical for an effective antibody response to acute viral infection. May play a role in proliferation and maturation of natural killer (NK) cells in synergy with IL15. May regulate proliferation of mature B- and T-cells in response to activating stimuli. In synergy with IL15 and IL18 stimulates interferon gamma production in T-cells and NK cells. During T-cell mediated immune response may inhibit dendritic cells (DC) activation and maturation.</text>
</comment>
<dbReference type="Proteomes" id="UP000537779">
    <property type="component" value="Unassembled WGS sequence"/>
</dbReference>
<name>A0A7L0XW83_TYRSA</name>
<dbReference type="SUPFAM" id="SSF47266">
    <property type="entry name" value="4-helical cytokines"/>
    <property type="match status" value="1"/>
</dbReference>
<keyword evidence="6" id="KW-1015">Disulfide bond</keyword>
<accession>A0A7L0XW83</accession>
<feature type="signal peptide" evidence="9">
    <location>
        <begin position="1"/>
        <end position="19"/>
    </location>
</feature>
<evidence type="ECO:0000256" key="8">
    <source>
        <dbReference type="RuleBase" id="RU003453"/>
    </source>
</evidence>
<keyword evidence="4" id="KW-0964">Secreted</keyword>
<evidence type="ECO:0000256" key="1">
    <source>
        <dbReference type="ARBA" id="ARBA00004613"/>
    </source>
</evidence>
<feature type="chain" id="PRO_5029493106" description="Interleukin" evidence="9">
    <location>
        <begin position="20"/>
        <end position="131"/>
    </location>
</feature>
<evidence type="ECO:0000256" key="6">
    <source>
        <dbReference type="ARBA" id="ARBA00023157"/>
    </source>
</evidence>
<dbReference type="GO" id="GO:0005125">
    <property type="term" value="F:cytokine activity"/>
    <property type="evidence" value="ECO:0007669"/>
    <property type="project" value="UniProtKB-KW"/>
</dbReference>
<dbReference type="Gene3D" id="1.20.1250.70">
    <property type="entry name" value="Interleukin-15/Interleukin-21"/>
    <property type="match status" value="1"/>
</dbReference>
<evidence type="ECO:0000256" key="2">
    <source>
        <dbReference type="ARBA" id="ARBA00006050"/>
    </source>
</evidence>
<dbReference type="Pfam" id="PF02372">
    <property type="entry name" value="IL15"/>
    <property type="match status" value="1"/>
</dbReference>
<keyword evidence="11" id="KW-1185">Reference proteome</keyword>